<name>A0A9N7ZCN3_PLEPL</name>
<feature type="compositionally biased region" description="Polar residues" evidence="1">
    <location>
        <begin position="35"/>
        <end position="44"/>
    </location>
</feature>
<dbReference type="Proteomes" id="UP001153269">
    <property type="component" value="Unassembled WGS sequence"/>
</dbReference>
<organism evidence="2 3">
    <name type="scientific">Pleuronectes platessa</name>
    <name type="common">European plaice</name>
    <dbReference type="NCBI Taxonomy" id="8262"/>
    <lineage>
        <taxon>Eukaryota</taxon>
        <taxon>Metazoa</taxon>
        <taxon>Chordata</taxon>
        <taxon>Craniata</taxon>
        <taxon>Vertebrata</taxon>
        <taxon>Euteleostomi</taxon>
        <taxon>Actinopterygii</taxon>
        <taxon>Neopterygii</taxon>
        <taxon>Teleostei</taxon>
        <taxon>Neoteleostei</taxon>
        <taxon>Acanthomorphata</taxon>
        <taxon>Carangaria</taxon>
        <taxon>Pleuronectiformes</taxon>
        <taxon>Pleuronectoidei</taxon>
        <taxon>Pleuronectidae</taxon>
        <taxon>Pleuronectes</taxon>
    </lineage>
</organism>
<comment type="caution">
    <text evidence="2">The sequence shown here is derived from an EMBL/GenBank/DDBJ whole genome shotgun (WGS) entry which is preliminary data.</text>
</comment>
<evidence type="ECO:0000313" key="2">
    <source>
        <dbReference type="EMBL" id="CAB1458207.1"/>
    </source>
</evidence>
<dbReference type="AlphaFoldDB" id="A0A9N7ZCN3"/>
<protein>
    <submittedName>
        <fullName evidence="2">Uncharacterized protein</fullName>
    </submittedName>
</protein>
<dbReference type="EMBL" id="CADEAL010004377">
    <property type="protein sequence ID" value="CAB1458207.1"/>
    <property type="molecule type" value="Genomic_DNA"/>
</dbReference>
<accession>A0A9N7ZCN3</accession>
<reference evidence="2" key="1">
    <citation type="submission" date="2020-03" db="EMBL/GenBank/DDBJ databases">
        <authorList>
            <person name="Weist P."/>
        </authorList>
    </citation>
    <scope>NUCLEOTIDE SEQUENCE</scope>
</reference>
<sequence>MEELGNRTPDCLVRQPAPPPHGGCGSDSDCHMGPSSLSKTTQYPHSKEDDHVPTGPAPGLPPSIPQSAARTQLFKPPNAETSALCPLASGSVSDTAPDSLSSCMDHFSEFLDGVRRDIDREVHTIGSSP</sequence>
<evidence type="ECO:0000313" key="3">
    <source>
        <dbReference type="Proteomes" id="UP001153269"/>
    </source>
</evidence>
<evidence type="ECO:0000256" key="1">
    <source>
        <dbReference type="SAM" id="MobiDB-lite"/>
    </source>
</evidence>
<gene>
    <name evidence="2" type="ORF">PLEPLA_LOCUS46037</name>
</gene>
<feature type="region of interest" description="Disordered" evidence="1">
    <location>
        <begin position="1"/>
        <end position="77"/>
    </location>
</feature>
<feature type="non-terminal residue" evidence="2">
    <location>
        <position position="1"/>
    </location>
</feature>
<proteinExistence type="predicted"/>
<feature type="compositionally biased region" description="Pro residues" evidence="1">
    <location>
        <begin position="55"/>
        <end position="64"/>
    </location>
</feature>
<keyword evidence="3" id="KW-1185">Reference proteome</keyword>